<dbReference type="AlphaFoldDB" id="A0A4Z2BSG7"/>
<dbReference type="GO" id="GO:0007601">
    <property type="term" value="P:visual perception"/>
    <property type="evidence" value="ECO:0007669"/>
    <property type="project" value="InterPro"/>
</dbReference>
<dbReference type="InterPro" id="IPR002962">
    <property type="entry name" value="Peropsin"/>
</dbReference>
<proteinExistence type="predicted"/>
<dbReference type="PRINTS" id="PR00237">
    <property type="entry name" value="GPCRRHODOPSN"/>
</dbReference>
<keyword evidence="4 14" id="KW-0812">Transmembrane</keyword>
<protein>
    <recommendedName>
        <fullName evidence="15">G-protein coupled receptors family 1 profile domain-containing protein</fullName>
    </recommendedName>
</protein>
<accession>A0A4Z2BSG7</accession>
<dbReference type="Pfam" id="PF00001">
    <property type="entry name" value="7tm_1"/>
    <property type="match status" value="1"/>
</dbReference>
<comment type="subcellular location">
    <subcellularLocation>
        <location evidence="1">Membrane</location>
        <topology evidence="1">Multi-pass membrane protein</topology>
    </subcellularLocation>
</comment>
<keyword evidence="10" id="KW-1015">Disulfide bond</keyword>
<gene>
    <name evidence="16" type="ORF">fugu_017912</name>
</gene>
<keyword evidence="9 14" id="KW-0472">Membrane</keyword>
<dbReference type="Gene3D" id="1.20.1070.10">
    <property type="entry name" value="Rhodopsin 7-helix transmembrane proteins"/>
    <property type="match status" value="1"/>
</dbReference>
<reference evidence="16 17" key="1">
    <citation type="submission" date="2019-04" db="EMBL/GenBank/DDBJ databases">
        <title>The sequence and de novo assembly of Takifugu bimaculatus genome using PacBio and Hi-C technologies.</title>
        <authorList>
            <person name="Xu P."/>
            <person name="Liu B."/>
            <person name="Zhou Z."/>
        </authorList>
    </citation>
    <scope>NUCLEOTIDE SEQUENCE [LARGE SCALE GENOMIC DNA]</scope>
    <source>
        <strain evidence="16">TB-2018</strain>
        <tissue evidence="16">Muscle</tissue>
    </source>
</reference>
<evidence type="ECO:0000256" key="5">
    <source>
        <dbReference type="ARBA" id="ARBA00022925"/>
    </source>
</evidence>
<keyword evidence="8" id="KW-0297">G-protein coupled receptor</keyword>
<evidence type="ECO:0000313" key="17">
    <source>
        <dbReference type="Proteomes" id="UP000516260"/>
    </source>
</evidence>
<name>A0A4Z2BSG7_9TELE</name>
<evidence type="ECO:0000256" key="12">
    <source>
        <dbReference type="ARBA" id="ARBA00023180"/>
    </source>
</evidence>
<evidence type="ECO:0000256" key="14">
    <source>
        <dbReference type="SAM" id="Phobius"/>
    </source>
</evidence>
<keyword evidence="17" id="KW-1185">Reference proteome</keyword>
<feature type="transmembrane region" description="Helical" evidence="14">
    <location>
        <begin position="225"/>
        <end position="245"/>
    </location>
</feature>
<feature type="transmembrane region" description="Helical" evidence="14">
    <location>
        <begin position="356"/>
        <end position="377"/>
    </location>
</feature>
<dbReference type="SUPFAM" id="SSF81321">
    <property type="entry name" value="Family A G protein-coupled receptor-like"/>
    <property type="match status" value="1"/>
</dbReference>
<evidence type="ECO:0000313" key="16">
    <source>
        <dbReference type="EMBL" id="TNM95153.1"/>
    </source>
</evidence>
<organism evidence="16 17">
    <name type="scientific">Takifugu bimaculatus</name>
    <dbReference type="NCBI Taxonomy" id="433685"/>
    <lineage>
        <taxon>Eukaryota</taxon>
        <taxon>Metazoa</taxon>
        <taxon>Chordata</taxon>
        <taxon>Craniata</taxon>
        <taxon>Vertebrata</taxon>
        <taxon>Euteleostomi</taxon>
        <taxon>Actinopterygii</taxon>
        <taxon>Neopterygii</taxon>
        <taxon>Teleostei</taxon>
        <taxon>Neoteleostei</taxon>
        <taxon>Acanthomorphata</taxon>
        <taxon>Eupercaria</taxon>
        <taxon>Tetraodontiformes</taxon>
        <taxon>Tetradontoidea</taxon>
        <taxon>Tetraodontidae</taxon>
        <taxon>Takifugu</taxon>
    </lineage>
</organism>
<evidence type="ECO:0000256" key="7">
    <source>
        <dbReference type="ARBA" id="ARBA00022991"/>
    </source>
</evidence>
<evidence type="ECO:0000256" key="3">
    <source>
        <dbReference type="ARBA" id="ARBA00022606"/>
    </source>
</evidence>
<dbReference type="PROSITE" id="PS00238">
    <property type="entry name" value="OPSIN"/>
    <property type="match status" value="1"/>
</dbReference>
<dbReference type="InterPro" id="IPR050125">
    <property type="entry name" value="GPCR_opsins"/>
</dbReference>
<dbReference type="GO" id="GO:0007602">
    <property type="term" value="P:phototransduction"/>
    <property type="evidence" value="ECO:0007669"/>
    <property type="project" value="UniProtKB-KW"/>
</dbReference>
<sequence length="446" mass="48747">MGEAQEEVAEGPIICAGGRSRRGGGTVDAEMGETCGRLDGGSWVGGGAAEVPDEPVGKELSLGVCLVATWQACSGDFSPSVPPLLRTAALMDIYSSALSPALDIGTGCFILVVGVLSIIGNLLVIITAVKRSSKMKPPELLCVNLAVTDLGAAVTMYPLSVASAWSHRWIGGDATCIYYGLVGFLFGVASIMNLTILAIVRFTVSLNLQSPKEKITWKSVKIMCMWVWLYSIMWAMFPILGWGRYGPEPFGISCSLAWGQMKDEGFSFVVTIFSLNLAVPAVIIIGCYFGIAIKLYFTYKKTLNTNQIPVIIKLHRRLLIIAVLISVGFLGCWAPYGLVSLWSILKDSSSIPPEVSLLPCMFAKSSTVYNPIIYYMFSQSFRMEVQQLFLWCPSFKFCRTSSNNGNETTIYMVSTWQNPDVRTDNSGNISYCDLELRWKMSSAFVP</sequence>
<feature type="transmembrane region" description="Helical" evidence="14">
    <location>
        <begin position="177"/>
        <end position="204"/>
    </location>
</feature>
<dbReference type="PRINTS" id="PR01244">
    <property type="entry name" value="PEROPSIN"/>
</dbReference>
<keyword evidence="11" id="KW-0675">Receptor</keyword>
<evidence type="ECO:0000256" key="2">
    <source>
        <dbReference type="ARBA" id="ARBA00022543"/>
    </source>
</evidence>
<dbReference type="InterPro" id="IPR000276">
    <property type="entry name" value="GPCR_Rhodpsn"/>
</dbReference>
<keyword evidence="13" id="KW-0807">Transducer</keyword>
<evidence type="ECO:0000256" key="6">
    <source>
        <dbReference type="ARBA" id="ARBA00022989"/>
    </source>
</evidence>
<dbReference type="Proteomes" id="UP000516260">
    <property type="component" value="Chromosome 19"/>
</dbReference>
<feature type="transmembrane region" description="Helical" evidence="14">
    <location>
        <begin position="104"/>
        <end position="129"/>
    </location>
</feature>
<evidence type="ECO:0000256" key="1">
    <source>
        <dbReference type="ARBA" id="ARBA00004141"/>
    </source>
</evidence>
<feature type="transmembrane region" description="Helical" evidence="14">
    <location>
        <begin position="265"/>
        <end position="297"/>
    </location>
</feature>
<feature type="transmembrane region" description="Helical" evidence="14">
    <location>
        <begin position="318"/>
        <end position="336"/>
    </location>
</feature>
<evidence type="ECO:0000259" key="15">
    <source>
        <dbReference type="PROSITE" id="PS50262"/>
    </source>
</evidence>
<keyword evidence="5" id="KW-0681">Retinal protein</keyword>
<evidence type="ECO:0000256" key="11">
    <source>
        <dbReference type="ARBA" id="ARBA00023170"/>
    </source>
</evidence>
<dbReference type="EMBL" id="SWLE01000011">
    <property type="protein sequence ID" value="TNM95153.1"/>
    <property type="molecule type" value="Genomic_DNA"/>
</dbReference>
<evidence type="ECO:0000256" key="4">
    <source>
        <dbReference type="ARBA" id="ARBA00022692"/>
    </source>
</evidence>
<feature type="transmembrane region" description="Helical" evidence="14">
    <location>
        <begin position="141"/>
        <end position="165"/>
    </location>
</feature>
<dbReference type="GO" id="GO:0004930">
    <property type="term" value="F:G protein-coupled receptor activity"/>
    <property type="evidence" value="ECO:0007669"/>
    <property type="project" value="UniProtKB-KW"/>
</dbReference>
<evidence type="ECO:0000256" key="13">
    <source>
        <dbReference type="ARBA" id="ARBA00023224"/>
    </source>
</evidence>
<dbReference type="GO" id="GO:0009881">
    <property type="term" value="F:photoreceptor activity"/>
    <property type="evidence" value="ECO:0007669"/>
    <property type="project" value="UniProtKB-KW"/>
</dbReference>
<keyword evidence="2" id="KW-0600">Photoreceptor protein</keyword>
<evidence type="ECO:0000256" key="8">
    <source>
        <dbReference type="ARBA" id="ARBA00023040"/>
    </source>
</evidence>
<dbReference type="InterPro" id="IPR027430">
    <property type="entry name" value="Retinal_BS"/>
</dbReference>
<dbReference type="GO" id="GO:0016020">
    <property type="term" value="C:membrane"/>
    <property type="evidence" value="ECO:0007669"/>
    <property type="project" value="UniProtKB-SubCell"/>
</dbReference>
<evidence type="ECO:0000256" key="10">
    <source>
        <dbReference type="ARBA" id="ARBA00023157"/>
    </source>
</evidence>
<dbReference type="PROSITE" id="PS50262">
    <property type="entry name" value="G_PROTEIN_RECEP_F1_2"/>
    <property type="match status" value="1"/>
</dbReference>
<dbReference type="FunFam" id="1.20.1070.10:FF:000219">
    <property type="entry name" value="Opsin 5-like 2"/>
    <property type="match status" value="1"/>
</dbReference>
<dbReference type="PANTHER" id="PTHR24240">
    <property type="entry name" value="OPSIN"/>
    <property type="match status" value="1"/>
</dbReference>
<comment type="caution">
    <text evidence="16">The sequence shown here is derived from an EMBL/GenBank/DDBJ whole genome shotgun (WGS) entry which is preliminary data.</text>
</comment>
<keyword evidence="12" id="KW-0325">Glycoprotein</keyword>
<dbReference type="InterPro" id="IPR017452">
    <property type="entry name" value="GPCR_Rhodpsn_7TM"/>
</dbReference>
<keyword evidence="7" id="KW-0157">Chromophore</keyword>
<feature type="domain" description="G-protein coupled receptors family 1 profile" evidence="15">
    <location>
        <begin position="120"/>
        <end position="374"/>
    </location>
</feature>
<keyword evidence="3" id="KW-0716">Sensory transduction</keyword>
<keyword evidence="6 14" id="KW-1133">Transmembrane helix</keyword>
<evidence type="ECO:0000256" key="9">
    <source>
        <dbReference type="ARBA" id="ARBA00023136"/>
    </source>
</evidence>